<evidence type="ECO:0000313" key="3">
    <source>
        <dbReference type="Proteomes" id="UP000269198"/>
    </source>
</evidence>
<reference evidence="2 3" key="1">
    <citation type="submission" date="2018-11" db="EMBL/GenBank/DDBJ databases">
        <title>The genome draft of YIM 96095.</title>
        <authorList>
            <person name="Tang S.-K."/>
            <person name="Chunyu W.-X."/>
            <person name="Feng Y.-Z."/>
        </authorList>
    </citation>
    <scope>NUCLEOTIDE SEQUENCE [LARGE SCALE GENOMIC DNA]</scope>
    <source>
        <strain evidence="2 3">YIM 96095</strain>
    </source>
</reference>
<accession>A0A3N0EGP3</accession>
<dbReference type="OrthoDB" id="3177763at2"/>
<keyword evidence="3" id="KW-1185">Reference proteome</keyword>
<dbReference type="EMBL" id="RJMB01000002">
    <property type="protein sequence ID" value="RNL86944.1"/>
    <property type="molecule type" value="Genomic_DNA"/>
</dbReference>
<dbReference type="GO" id="GO:0006950">
    <property type="term" value="P:response to stress"/>
    <property type="evidence" value="ECO:0007669"/>
    <property type="project" value="TreeGrafter"/>
</dbReference>
<dbReference type="PANTHER" id="PTHR33164:SF43">
    <property type="entry name" value="HTH-TYPE TRANSCRIPTIONAL REPRESSOR YETL"/>
    <property type="match status" value="1"/>
</dbReference>
<evidence type="ECO:0000313" key="2">
    <source>
        <dbReference type="EMBL" id="RNL86944.1"/>
    </source>
</evidence>
<dbReference type="Pfam" id="PF01047">
    <property type="entry name" value="MarR"/>
    <property type="match status" value="1"/>
</dbReference>
<organism evidence="2 3">
    <name type="scientific">Halostreptopolyspora alba</name>
    <dbReference type="NCBI Taxonomy" id="2487137"/>
    <lineage>
        <taxon>Bacteria</taxon>
        <taxon>Bacillati</taxon>
        <taxon>Actinomycetota</taxon>
        <taxon>Actinomycetes</taxon>
        <taxon>Streptosporangiales</taxon>
        <taxon>Nocardiopsidaceae</taxon>
        <taxon>Halostreptopolyspora</taxon>
    </lineage>
</organism>
<dbReference type="PROSITE" id="PS50995">
    <property type="entry name" value="HTH_MARR_2"/>
    <property type="match status" value="1"/>
</dbReference>
<dbReference type="AlphaFoldDB" id="A0A3N0EGP3"/>
<dbReference type="SMART" id="SM00347">
    <property type="entry name" value="HTH_MARR"/>
    <property type="match status" value="1"/>
</dbReference>
<dbReference type="InterPro" id="IPR036388">
    <property type="entry name" value="WH-like_DNA-bd_sf"/>
</dbReference>
<evidence type="ECO:0000259" key="1">
    <source>
        <dbReference type="PROSITE" id="PS50995"/>
    </source>
</evidence>
<feature type="domain" description="HTH marR-type" evidence="1">
    <location>
        <begin position="21"/>
        <end position="153"/>
    </location>
</feature>
<dbReference type="PANTHER" id="PTHR33164">
    <property type="entry name" value="TRANSCRIPTIONAL REGULATOR, MARR FAMILY"/>
    <property type="match status" value="1"/>
</dbReference>
<dbReference type="InterPro" id="IPR036390">
    <property type="entry name" value="WH_DNA-bd_sf"/>
</dbReference>
<proteinExistence type="predicted"/>
<name>A0A3N0EGP3_9ACTN</name>
<comment type="caution">
    <text evidence="2">The sequence shown here is derived from an EMBL/GenBank/DDBJ whole genome shotgun (WGS) entry which is preliminary data.</text>
</comment>
<dbReference type="GO" id="GO:0003700">
    <property type="term" value="F:DNA-binding transcription factor activity"/>
    <property type="evidence" value="ECO:0007669"/>
    <property type="project" value="InterPro"/>
</dbReference>
<dbReference type="PRINTS" id="PR00598">
    <property type="entry name" value="HTHMARR"/>
</dbReference>
<dbReference type="InterPro" id="IPR039422">
    <property type="entry name" value="MarR/SlyA-like"/>
</dbReference>
<dbReference type="Proteomes" id="UP000269198">
    <property type="component" value="Unassembled WGS sequence"/>
</dbReference>
<dbReference type="InterPro" id="IPR000835">
    <property type="entry name" value="HTH_MarR-typ"/>
</dbReference>
<dbReference type="Gene3D" id="1.10.10.10">
    <property type="entry name" value="Winged helix-like DNA-binding domain superfamily/Winged helix DNA-binding domain"/>
    <property type="match status" value="1"/>
</dbReference>
<sequence length="166" mass="18292">MPTDDDVRRQQKPHPGVQIDEAPLGSLLLQTVRAHAALATSLLAELGLAVPQEVVLLYLQDHGRVPQSELVRFMGRDRSTVTATLQTMERAGLVERTPSKTDRRSMDVDLTETGHALCPRVRAAWAELERLTFGPLDQRQRDDLASALGAARDAARTHVTEKGDQP</sequence>
<dbReference type="RefSeq" id="WP_123199772.1">
    <property type="nucleotide sequence ID" value="NZ_RJMB01000002.1"/>
</dbReference>
<protein>
    <submittedName>
        <fullName evidence="2">MarR family transcriptional regulator</fullName>
    </submittedName>
</protein>
<dbReference type="SUPFAM" id="SSF46785">
    <property type="entry name" value="Winged helix' DNA-binding domain"/>
    <property type="match status" value="1"/>
</dbReference>
<gene>
    <name evidence="2" type="ORF">EFW17_03525</name>
</gene>